<gene>
    <name evidence="3" type="ORF">TWF696_004952</name>
</gene>
<feature type="compositionally biased region" description="Polar residues" evidence="2">
    <location>
        <begin position="157"/>
        <end position="180"/>
    </location>
</feature>
<dbReference type="AlphaFoldDB" id="A0AAV9UZ98"/>
<dbReference type="EMBL" id="JAVHNQ010000003">
    <property type="protein sequence ID" value="KAK6352961.1"/>
    <property type="molecule type" value="Genomic_DNA"/>
</dbReference>
<sequence length="410" mass="45877">MSLHSQVADLKTALSVASARLSHLDTTSKAAIEAEIRVLHQALKVAAGETIKLIAESKKTRNLLLFRTEKSIAKKLGNQLSIVIRSLDASIASSDRVLHLSMHHIKQVEDFRNQHILPTKSRITVTVNQVEYKKSTATAELRTKRAEASKAADELSRATSQLNQKQSELSSNKTQLWSKQTDARRAEEQQEDCERQARDYERRARAATERAEKLRTRAVWTAVLTLGIGFGFAIADACEASSLDTNARTYTSQAGDSARLARSLRSTCSSIEQQIQVLESESRTLETQKANIEWRRQRHQQEVNTLESRVSALNQEVASANSLSSDLRSVDFQTEKLAEKTRLLQRSLQQLKADISQCMDVLTEQRDTGALTAKKASRKYISDQKRIQLLQGATKALPQINKSQRMLPSV</sequence>
<evidence type="ECO:0000256" key="1">
    <source>
        <dbReference type="SAM" id="Coils"/>
    </source>
</evidence>
<keyword evidence="4" id="KW-1185">Reference proteome</keyword>
<organism evidence="3 4">
    <name type="scientific">Orbilia brochopaga</name>
    <dbReference type="NCBI Taxonomy" id="3140254"/>
    <lineage>
        <taxon>Eukaryota</taxon>
        <taxon>Fungi</taxon>
        <taxon>Dikarya</taxon>
        <taxon>Ascomycota</taxon>
        <taxon>Pezizomycotina</taxon>
        <taxon>Orbiliomycetes</taxon>
        <taxon>Orbiliales</taxon>
        <taxon>Orbiliaceae</taxon>
        <taxon>Orbilia</taxon>
    </lineage>
</organism>
<feature type="coiled-coil region" evidence="1">
    <location>
        <begin position="261"/>
        <end position="354"/>
    </location>
</feature>
<proteinExistence type="predicted"/>
<evidence type="ECO:0000313" key="3">
    <source>
        <dbReference type="EMBL" id="KAK6352961.1"/>
    </source>
</evidence>
<reference evidence="3 4" key="1">
    <citation type="submission" date="2019-10" db="EMBL/GenBank/DDBJ databases">
        <authorList>
            <person name="Palmer J.M."/>
        </authorList>
    </citation>
    <scope>NUCLEOTIDE SEQUENCE [LARGE SCALE GENOMIC DNA]</scope>
    <source>
        <strain evidence="3 4">TWF696</strain>
    </source>
</reference>
<keyword evidence="1" id="KW-0175">Coiled coil</keyword>
<feature type="compositionally biased region" description="Basic and acidic residues" evidence="2">
    <location>
        <begin position="181"/>
        <end position="199"/>
    </location>
</feature>
<accession>A0AAV9UZ98</accession>
<evidence type="ECO:0000256" key="2">
    <source>
        <dbReference type="SAM" id="MobiDB-lite"/>
    </source>
</evidence>
<protein>
    <submittedName>
        <fullName evidence="3">Uncharacterized protein</fullName>
    </submittedName>
</protein>
<comment type="caution">
    <text evidence="3">The sequence shown here is derived from an EMBL/GenBank/DDBJ whole genome shotgun (WGS) entry which is preliminary data.</text>
</comment>
<evidence type="ECO:0000313" key="4">
    <source>
        <dbReference type="Proteomes" id="UP001375240"/>
    </source>
</evidence>
<dbReference type="Proteomes" id="UP001375240">
    <property type="component" value="Unassembled WGS sequence"/>
</dbReference>
<name>A0AAV9UZ98_9PEZI</name>
<feature type="compositionally biased region" description="Basic and acidic residues" evidence="2">
    <location>
        <begin position="143"/>
        <end position="156"/>
    </location>
</feature>
<feature type="region of interest" description="Disordered" evidence="2">
    <location>
        <begin position="143"/>
        <end position="199"/>
    </location>
</feature>